<protein>
    <submittedName>
        <fullName evidence="1">Spermidine synthase</fullName>
    </submittedName>
</protein>
<reference evidence="2" key="1">
    <citation type="journal article" date="2019" name="Int. J. Syst. Evol. Microbiol.">
        <title>The Global Catalogue of Microorganisms (GCM) 10K type strain sequencing project: providing services to taxonomists for standard genome sequencing and annotation.</title>
        <authorList>
            <consortium name="The Broad Institute Genomics Platform"/>
            <consortium name="The Broad Institute Genome Sequencing Center for Infectious Disease"/>
            <person name="Wu L."/>
            <person name="Ma J."/>
        </authorList>
    </citation>
    <scope>NUCLEOTIDE SEQUENCE [LARGE SCALE GENOMIC DNA]</scope>
    <source>
        <strain evidence="2">DFY28</strain>
    </source>
</reference>
<dbReference type="SUPFAM" id="SSF53335">
    <property type="entry name" value="S-adenosyl-L-methionine-dependent methyltransferases"/>
    <property type="match status" value="1"/>
</dbReference>
<comment type="caution">
    <text evidence="1">The sequence shown here is derived from an EMBL/GenBank/DDBJ whole genome shotgun (WGS) entry which is preliminary data.</text>
</comment>
<dbReference type="RefSeq" id="WP_164878675.1">
    <property type="nucleotide sequence ID" value="NZ_CP034929.1"/>
</dbReference>
<proteinExistence type="predicted"/>
<keyword evidence="2" id="KW-1185">Reference proteome</keyword>
<dbReference type="EMBL" id="JBHSQI010000005">
    <property type="protein sequence ID" value="MFC6154375.1"/>
    <property type="molecule type" value="Genomic_DNA"/>
</dbReference>
<organism evidence="1 2">
    <name type="scientific">Nocardioides yefusunii</name>
    <dbReference type="NCBI Taxonomy" id="2500546"/>
    <lineage>
        <taxon>Bacteria</taxon>
        <taxon>Bacillati</taxon>
        <taxon>Actinomycetota</taxon>
        <taxon>Actinomycetes</taxon>
        <taxon>Propionibacteriales</taxon>
        <taxon>Nocardioidaceae</taxon>
        <taxon>Nocardioides</taxon>
    </lineage>
</organism>
<evidence type="ECO:0000313" key="2">
    <source>
        <dbReference type="Proteomes" id="UP001596098"/>
    </source>
</evidence>
<dbReference type="NCBIfam" id="NF037959">
    <property type="entry name" value="MFS_SpdSyn"/>
    <property type="match status" value="1"/>
</dbReference>
<dbReference type="InterPro" id="IPR029063">
    <property type="entry name" value="SAM-dependent_MTases_sf"/>
</dbReference>
<sequence length="253" mass="26798">MARKQSSTSPDVYVLELDGMQQSAVDLSDPTRLSFDYMRRIAALIDALPGGRLPQERLAVLHVGGAAMNLPRYVHVRRPGSSQIVLEPNAQVVEQVRAEAPLPPRSGIKVRTVDGATGIGTVREDSLDLVVLDAFDGAQVPVDLTGAEFLGHVVRVLAPGGVFVANLTDRAPFTLVRDVVAGLEALSSTVDGWAPRIAVGAETSTFKAKRPGNVLVAAGALPDEPFGRFSPGEYRVLTGTAVRDSFGGGRPRP</sequence>
<accession>A0ABW1R0I1</accession>
<dbReference type="Proteomes" id="UP001596098">
    <property type="component" value="Unassembled WGS sequence"/>
</dbReference>
<evidence type="ECO:0000313" key="1">
    <source>
        <dbReference type="EMBL" id="MFC6154375.1"/>
    </source>
</evidence>
<gene>
    <name evidence="1" type="ORF">ACFPWU_11965</name>
</gene>
<dbReference type="Gene3D" id="3.40.50.150">
    <property type="entry name" value="Vaccinia Virus protein VP39"/>
    <property type="match status" value="1"/>
</dbReference>
<dbReference type="CDD" id="cd02440">
    <property type="entry name" value="AdoMet_MTases"/>
    <property type="match status" value="1"/>
</dbReference>
<name>A0ABW1R0I1_9ACTN</name>